<reference evidence="3 4" key="1">
    <citation type="submission" date="2019-02" db="EMBL/GenBank/DDBJ databases">
        <title>Sequencing the genomes of 1000 actinobacteria strains.</title>
        <authorList>
            <person name="Klenk H.-P."/>
        </authorList>
    </citation>
    <scope>NUCLEOTIDE SEQUENCE [LARGE SCALE GENOMIC DNA]</scope>
    <source>
        <strain evidence="3 4">DSM 44509</strain>
    </source>
</reference>
<dbReference type="SUPFAM" id="SSF53850">
    <property type="entry name" value="Periplasmic binding protein-like II"/>
    <property type="match status" value="1"/>
</dbReference>
<dbReference type="PANTHER" id="PTHR42928:SF5">
    <property type="entry name" value="BLR1237 PROTEIN"/>
    <property type="match status" value="1"/>
</dbReference>
<name>A0A4Q7Y5G4_9ACTN</name>
<dbReference type="PIRSF" id="PIRSF017082">
    <property type="entry name" value="YflP"/>
    <property type="match status" value="1"/>
</dbReference>
<keyword evidence="2" id="KW-0732">Signal</keyword>
<feature type="signal peptide" evidence="2">
    <location>
        <begin position="1"/>
        <end position="32"/>
    </location>
</feature>
<dbReference type="InterPro" id="IPR005064">
    <property type="entry name" value="BUG"/>
</dbReference>
<evidence type="ECO:0000256" key="1">
    <source>
        <dbReference type="ARBA" id="ARBA00006987"/>
    </source>
</evidence>
<proteinExistence type="inferred from homology"/>
<dbReference type="InterPro" id="IPR042100">
    <property type="entry name" value="Bug_dom1"/>
</dbReference>
<dbReference type="Proteomes" id="UP000292507">
    <property type="component" value="Unassembled WGS sequence"/>
</dbReference>
<dbReference type="Gene3D" id="3.40.190.150">
    <property type="entry name" value="Bordetella uptake gene, domain 1"/>
    <property type="match status" value="1"/>
</dbReference>
<keyword evidence="4" id="KW-1185">Reference proteome</keyword>
<dbReference type="CDD" id="cd07012">
    <property type="entry name" value="PBP2_Bug_TTT"/>
    <property type="match status" value="1"/>
</dbReference>
<dbReference type="RefSeq" id="WP_104528964.1">
    <property type="nucleotide sequence ID" value="NZ_POQT01000020.1"/>
</dbReference>
<dbReference type="Pfam" id="PF03401">
    <property type="entry name" value="TctC"/>
    <property type="match status" value="1"/>
</dbReference>
<evidence type="ECO:0000256" key="2">
    <source>
        <dbReference type="SAM" id="SignalP"/>
    </source>
</evidence>
<protein>
    <submittedName>
        <fullName evidence="3">Tripartite-type tricarboxylate transporter receptor subunit TctC</fullName>
    </submittedName>
</protein>
<dbReference type="AlphaFoldDB" id="A0A4Q7Y5G4"/>
<comment type="similarity">
    <text evidence="1">Belongs to the UPF0065 (bug) family.</text>
</comment>
<sequence>MSPSVTARRTAAAVAVASVAVALNGCASRGGAGETPPGNDFPNDTITLYTPTAAGGATDLTARTLGTELEDDLGVSVVVENRPGASGSVGMQFLADQNPDGYSIAVLPVEVSMLQYQDFDVDPADYDFLGQVNAQPGTIAVPADSPYQTLEDLITAAKEAPGTVSVSTAGAGSIWDAGVTALSQAADIELQAVPFDGGAPAVTAAIGGQVDAVVAGIGETAPAHADGRLRVLAVFTEEPAPALEGVPTAIEQGYDVEIGSWAVIAAPAGLPDEVRDTLESAIGTAVEAPSYIELIESGGNIVTYRDADEASEFVTEESARFAELLAS</sequence>
<dbReference type="EMBL" id="SHKV01000001">
    <property type="protein sequence ID" value="RZU32100.1"/>
    <property type="molecule type" value="Genomic_DNA"/>
</dbReference>
<evidence type="ECO:0000313" key="4">
    <source>
        <dbReference type="Proteomes" id="UP000292507"/>
    </source>
</evidence>
<dbReference type="Gene3D" id="3.40.190.10">
    <property type="entry name" value="Periplasmic binding protein-like II"/>
    <property type="match status" value="1"/>
</dbReference>
<dbReference type="OrthoDB" id="8627412at2"/>
<organism evidence="3 4">
    <name type="scientific">Blastococcus saxobsidens</name>
    <dbReference type="NCBI Taxonomy" id="138336"/>
    <lineage>
        <taxon>Bacteria</taxon>
        <taxon>Bacillati</taxon>
        <taxon>Actinomycetota</taxon>
        <taxon>Actinomycetes</taxon>
        <taxon>Geodermatophilales</taxon>
        <taxon>Geodermatophilaceae</taxon>
        <taxon>Blastococcus</taxon>
    </lineage>
</organism>
<accession>A0A4Q7Y5G4</accession>
<feature type="chain" id="PRO_5038818715" evidence="2">
    <location>
        <begin position="33"/>
        <end position="327"/>
    </location>
</feature>
<comment type="caution">
    <text evidence="3">The sequence shown here is derived from an EMBL/GenBank/DDBJ whole genome shotgun (WGS) entry which is preliminary data.</text>
</comment>
<gene>
    <name evidence="3" type="ORF">BKA19_1790</name>
</gene>
<dbReference type="PANTHER" id="PTHR42928">
    <property type="entry name" value="TRICARBOXYLATE-BINDING PROTEIN"/>
    <property type="match status" value="1"/>
</dbReference>
<evidence type="ECO:0000313" key="3">
    <source>
        <dbReference type="EMBL" id="RZU32100.1"/>
    </source>
</evidence>
<keyword evidence="3" id="KW-0675">Receptor</keyword>